<dbReference type="PANTHER" id="PTHR12526">
    <property type="entry name" value="GLYCOSYLTRANSFERASE"/>
    <property type="match status" value="1"/>
</dbReference>
<protein>
    <submittedName>
        <fullName evidence="2">Putative glycosyltransferase</fullName>
    </submittedName>
</protein>
<name>A3XGJ9_LEEBM</name>
<proteinExistence type="predicted"/>
<dbReference type="PANTHER" id="PTHR12526:SF630">
    <property type="entry name" value="GLYCOSYLTRANSFERASE"/>
    <property type="match status" value="1"/>
</dbReference>
<reference evidence="2 3" key="1">
    <citation type="journal article" date="2007" name="Nature">
        <title>Light stimulates growth of proteorhodopsin-containing marine Flavobacteria.</title>
        <authorList>
            <person name="Gomez-Consarnau L."/>
            <person name="Gonzalez J.M."/>
            <person name="Coll-Llado M."/>
            <person name="Gourdon P."/>
            <person name="Pascher T."/>
            <person name="Neutze R."/>
            <person name="Pedros-Alio C."/>
            <person name="Pinhassi J."/>
        </authorList>
    </citation>
    <scope>NUCLEOTIDE SEQUENCE [LARGE SCALE GENOMIC DNA]</scope>
    <source>
        <strain evidence="2 3">MED217</strain>
    </source>
</reference>
<gene>
    <name evidence="2" type="ORF">MED217_14455</name>
</gene>
<evidence type="ECO:0000313" key="3">
    <source>
        <dbReference type="Proteomes" id="UP000001601"/>
    </source>
</evidence>
<keyword evidence="3" id="KW-1185">Reference proteome</keyword>
<accession>A3XGJ9</accession>
<evidence type="ECO:0000259" key="1">
    <source>
        <dbReference type="Pfam" id="PF13439"/>
    </source>
</evidence>
<dbReference type="HOGENOM" id="CLU_009583_0_1_10"/>
<dbReference type="OrthoDB" id="823685at2"/>
<dbReference type="Pfam" id="PF13692">
    <property type="entry name" value="Glyco_trans_1_4"/>
    <property type="match status" value="1"/>
</dbReference>
<organism evidence="2 3">
    <name type="scientific">Leeuwenhoekiella blandensis (strain CECT 7118 / CCUG 51940 / KCTC 22103 / MED217)</name>
    <name type="common">Flavobacterium sp. (strain MED217)</name>
    <dbReference type="NCBI Taxonomy" id="398720"/>
    <lineage>
        <taxon>Bacteria</taxon>
        <taxon>Pseudomonadati</taxon>
        <taxon>Bacteroidota</taxon>
        <taxon>Flavobacteriia</taxon>
        <taxon>Flavobacteriales</taxon>
        <taxon>Flavobacteriaceae</taxon>
        <taxon>Leeuwenhoekiella</taxon>
    </lineage>
</organism>
<comment type="caution">
    <text evidence="2">The sequence shown here is derived from an EMBL/GenBank/DDBJ whole genome shotgun (WGS) entry which is preliminary data.</text>
</comment>
<dbReference type="SUPFAM" id="SSF53756">
    <property type="entry name" value="UDP-Glycosyltransferase/glycogen phosphorylase"/>
    <property type="match status" value="1"/>
</dbReference>
<dbReference type="Gene3D" id="3.40.50.2000">
    <property type="entry name" value="Glycogen Phosphorylase B"/>
    <property type="match status" value="2"/>
</dbReference>
<evidence type="ECO:0000313" key="2">
    <source>
        <dbReference type="EMBL" id="EAQ50752.1"/>
    </source>
</evidence>
<sequence>MRILQLIDSLDTGGAERVAVNYANALYDCIEFSALGVTRKEGALKELLCDEVPYLFLKRTKTVDIAALLRLRRFIREHKIQILQAHGSSYFIASLVKMITPGLKLIWHDHYGNSEYLENRAVGFLKWSSKTFDAVFAVNENLKLWAQRTLKVSNAFYVRNFIAEAFPLESSKKFAGIKGKRIVCVANLRGQKNHHLLLDAFEKLLETDSEYTLHLFGEAPNTSYATSLLARIAQFPVKKSVFYHGVYLKMSAILPHFDIGVLASASEGLPLALLEYGQAGLLIVATDVGQCKEVLAGFGSCVPANDTEILTSALLSLRDTKNEAEINAIHFQKRVLEHYGAQEIVKKVIGIYDQII</sequence>
<dbReference type="EMBL" id="AANC01000001">
    <property type="protein sequence ID" value="EAQ50752.1"/>
    <property type="molecule type" value="Genomic_DNA"/>
</dbReference>
<dbReference type="AlphaFoldDB" id="A3XGJ9"/>
<dbReference type="STRING" id="398720.MED217_14455"/>
<dbReference type="Pfam" id="PF13439">
    <property type="entry name" value="Glyco_transf_4"/>
    <property type="match status" value="1"/>
</dbReference>
<feature type="domain" description="Glycosyltransferase subfamily 4-like N-terminal" evidence="1">
    <location>
        <begin position="13"/>
        <end position="154"/>
    </location>
</feature>
<dbReference type="RefSeq" id="WP_009781244.1">
    <property type="nucleotide sequence ID" value="NZ_CH672395.1"/>
</dbReference>
<dbReference type="Proteomes" id="UP000001601">
    <property type="component" value="Unassembled WGS sequence"/>
</dbReference>
<dbReference type="InterPro" id="IPR028098">
    <property type="entry name" value="Glyco_trans_4-like_N"/>
</dbReference>
<dbReference type="GO" id="GO:0016757">
    <property type="term" value="F:glycosyltransferase activity"/>
    <property type="evidence" value="ECO:0007669"/>
    <property type="project" value="UniProtKB-ARBA"/>
</dbReference>
<keyword evidence="2" id="KW-0808">Transferase</keyword>
<dbReference type="eggNOG" id="COG0438">
    <property type="taxonomic scope" value="Bacteria"/>
</dbReference>